<proteinExistence type="predicted"/>
<protein>
    <submittedName>
        <fullName evidence="1">Uncharacterized protein</fullName>
    </submittedName>
</protein>
<dbReference type="AlphaFoldDB" id="A0A6H5G0R8"/>
<accession>A0A6H5G0R8</accession>
<evidence type="ECO:0000313" key="1">
    <source>
        <dbReference type="EMBL" id="CAA9995381.1"/>
    </source>
</evidence>
<sequence>MGNFHLTFSHYGIACFSRPGMTFSTFSPIVLYAASIFAANAVFELKVEDRIHRANPWRGGQEITNGARWSGGWILRSDHLSSVSNQEDEVALSLFHKLENSGALSLPQCRCAGIRGKLFLPNFHYERESAKPRMSKTQNFGGGYKDKKACSSAPGDMNFLSQKTHHLRCSLNRTHSAGWKSQVRNTELSSGKHRYYIRCNTNNVIQETRERGLHMVNLNVRHAKTGFSKKSMEIMVPTSTLRSAPTSNAISATPPPPLSCLGDSSEEAEVREKGRPDFLCNQTIRSSPRCRALEEAPFTSTCSKALRHYGGQTGRRRGEWSRRIRATVFLHAFFVPLDVHHAEYRNFLDVHHAEYVNFLDVHHAEYMNILDESELKFPEDEFDFDFDYESKGAKLLKMNLFVTLHGKMALIPSL</sequence>
<organism evidence="1 2">
    <name type="scientific">Nesidiocoris tenuis</name>
    <dbReference type="NCBI Taxonomy" id="355587"/>
    <lineage>
        <taxon>Eukaryota</taxon>
        <taxon>Metazoa</taxon>
        <taxon>Ecdysozoa</taxon>
        <taxon>Arthropoda</taxon>
        <taxon>Hexapoda</taxon>
        <taxon>Insecta</taxon>
        <taxon>Pterygota</taxon>
        <taxon>Neoptera</taxon>
        <taxon>Paraneoptera</taxon>
        <taxon>Hemiptera</taxon>
        <taxon>Heteroptera</taxon>
        <taxon>Panheteroptera</taxon>
        <taxon>Cimicomorpha</taxon>
        <taxon>Miridae</taxon>
        <taxon>Dicyphina</taxon>
        <taxon>Nesidiocoris</taxon>
    </lineage>
</organism>
<evidence type="ECO:0000313" key="2">
    <source>
        <dbReference type="Proteomes" id="UP000479000"/>
    </source>
</evidence>
<reference evidence="1 2" key="1">
    <citation type="submission" date="2020-02" db="EMBL/GenBank/DDBJ databases">
        <authorList>
            <person name="Ferguson B K."/>
        </authorList>
    </citation>
    <scope>NUCLEOTIDE SEQUENCE [LARGE SCALE GENOMIC DNA]</scope>
</reference>
<keyword evidence="2" id="KW-1185">Reference proteome</keyword>
<gene>
    <name evidence="1" type="ORF">NTEN_LOCUS2172</name>
</gene>
<dbReference type="Proteomes" id="UP000479000">
    <property type="component" value="Unassembled WGS sequence"/>
</dbReference>
<name>A0A6H5G0R8_9HEMI</name>
<dbReference type="EMBL" id="CADCXU010003293">
    <property type="protein sequence ID" value="CAA9995381.1"/>
    <property type="molecule type" value="Genomic_DNA"/>
</dbReference>